<keyword evidence="8 12" id="KW-1133">Transmembrane helix</keyword>
<dbReference type="PANTHER" id="PTHR43386:SF2">
    <property type="entry name" value="OLIGOPEPTIDE TRANSPORT SYSTEM PERMEASE PROTEIN OPPC"/>
    <property type="match status" value="1"/>
</dbReference>
<dbReference type="PANTHER" id="PTHR43386">
    <property type="entry name" value="OLIGOPEPTIDE TRANSPORT SYSTEM PERMEASE PROTEIN APPC"/>
    <property type="match status" value="1"/>
</dbReference>
<feature type="region of interest" description="Disordered" evidence="13">
    <location>
        <begin position="1"/>
        <end position="20"/>
    </location>
</feature>
<evidence type="ECO:0000256" key="7">
    <source>
        <dbReference type="ARBA" id="ARBA00022927"/>
    </source>
</evidence>
<dbReference type="PROSITE" id="PS50928">
    <property type="entry name" value="ABC_TM1"/>
    <property type="match status" value="1"/>
</dbReference>
<feature type="transmembrane region" description="Helical" evidence="12">
    <location>
        <begin position="165"/>
        <end position="185"/>
    </location>
</feature>
<protein>
    <recommendedName>
        <fullName evidence="11">Oligopeptide transport system permease protein OppC</fullName>
    </recommendedName>
</protein>
<evidence type="ECO:0000313" key="15">
    <source>
        <dbReference type="EMBL" id="GIJ51058.1"/>
    </source>
</evidence>
<accession>A0A8J4DVD4</accession>
<evidence type="ECO:0000256" key="9">
    <source>
        <dbReference type="ARBA" id="ARBA00023136"/>
    </source>
</evidence>
<feature type="transmembrane region" description="Helical" evidence="12">
    <location>
        <begin position="43"/>
        <end position="66"/>
    </location>
</feature>
<evidence type="ECO:0000256" key="11">
    <source>
        <dbReference type="ARBA" id="ARBA00072251"/>
    </source>
</evidence>
<organism evidence="15 16">
    <name type="scientific">Virgisporangium aliadipatigenens</name>
    <dbReference type="NCBI Taxonomy" id="741659"/>
    <lineage>
        <taxon>Bacteria</taxon>
        <taxon>Bacillati</taxon>
        <taxon>Actinomycetota</taxon>
        <taxon>Actinomycetes</taxon>
        <taxon>Micromonosporales</taxon>
        <taxon>Micromonosporaceae</taxon>
        <taxon>Virgisporangium</taxon>
    </lineage>
</organism>
<keyword evidence="5 12" id="KW-0812">Transmembrane</keyword>
<keyword evidence="2 12" id="KW-0813">Transport</keyword>
<dbReference type="Proteomes" id="UP000619260">
    <property type="component" value="Unassembled WGS sequence"/>
</dbReference>
<evidence type="ECO:0000256" key="6">
    <source>
        <dbReference type="ARBA" id="ARBA00022856"/>
    </source>
</evidence>
<comment type="subcellular location">
    <subcellularLocation>
        <location evidence="1">Cell inner membrane</location>
        <topology evidence="1">Multi-pass membrane protein</topology>
    </subcellularLocation>
    <subcellularLocation>
        <location evidence="12">Cell membrane</location>
        <topology evidence="12">Multi-pass membrane protein</topology>
    </subcellularLocation>
</comment>
<dbReference type="GO" id="GO:0055085">
    <property type="term" value="P:transmembrane transport"/>
    <property type="evidence" value="ECO:0007669"/>
    <property type="project" value="InterPro"/>
</dbReference>
<keyword evidence="9 12" id="KW-0472">Membrane</keyword>
<reference evidence="15" key="1">
    <citation type="submission" date="2021-01" db="EMBL/GenBank/DDBJ databases">
        <title>Whole genome shotgun sequence of Virgisporangium aliadipatigenens NBRC 105644.</title>
        <authorList>
            <person name="Komaki H."/>
            <person name="Tamura T."/>
        </authorList>
    </citation>
    <scope>NUCLEOTIDE SEQUENCE</scope>
    <source>
        <strain evidence="15">NBRC 105644</strain>
    </source>
</reference>
<dbReference type="InterPro" id="IPR035906">
    <property type="entry name" value="MetI-like_sf"/>
</dbReference>
<keyword evidence="6" id="KW-0571">Peptide transport</keyword>
<keyword evidence="16" id="KW-1185">Reference proteome</keyword>
<evidence type="ECO:0000256" key="4">
    <source>
        <dbReference type="ARBA" id="ARBA00022519"/>
    </source>
</evidence>
<dbReference type="InterPro" id="IPR000515">
    <property type="entry name" value="MetI-like"/>
</dbReference>
<evidence type="ECO:0000256" key="8">
    <source>
        <dbReference type="ARBA" id="ARBA00022989"/>
    </source>
</evidence>
<evidence type="ECO:0000256" key="2">
    <source>
        <dbReference type="ARBA" id="ARBA00022448"/>
    </source>
</evidence>
<sequence>MSDIQSPPVPKAPVPAGSTEREFTVKERTQWQIVVRRFLRHRLAVVSLIVLILLILLAYIGPLVWIHKLEDLDSPTDIMISASNPMGTDSLGHDMFARVLRGMQQSIKVAVIVAVLSTGIGAPYGAIAGYFGGRVDTILMRICDVLLTLPLLLVAGALVTGRGGSVLTVALVLGLLGWVVNARVVRGVVLSLREQEFIEAAKALGAGTFRIVFNHLLPNATGAIIVQATLDIAAAILAESALSFVGLGVQPPDTSLGVLVNDARSAVETRPWLFYWPGIMIILIALTISFIGDGLRDAFDPRQMRQRR</sequence>
<comment type="similarity">
    <text evidence="10">Belongs to the binding-protein-dependent transport system permease family. OppBC subfamily.</text>
</comment>
<dbReference type="Gene3D" id="1.10.3720.10">
    <property type="entry name" value="MetI-like"/>
    <property type="match status" value="1"/>
</dbReference>
<keyword evidence="4" id="KW-0997">Cell inner membrane</keyword>
<evidence type="ECO:0000256" key="5">
    <source>
        <dbReference type="ARBA" id="ARBA00022692"/>
    </source>
</evidence>
<keyword evidence="3" id="KW-1003">Cell membrane</keyword>
<dbReference type="EMBL" id="BOPF01000043">
    <property type="protein sequence ID" value="GIJ51058.1"/>
    <property type="molecule type" value="Genomic_DNA"/>
</dbReference>
<dbReference type="RefSeq" id="WP_203904464.1">
    <property type="nucleotide sequence ID" value="NZ_BOPF01000043.1"/>
</dbReference>
<evidence type="ECO:0000259" key="14">
    <source>
        <dbReference type="PROSITE" id="PS50928"/>
    </source>
</evidence>
<dbReference type="GO" id="GO:0015833">
    <property type="term" value="P:peptide transport"/>
    <property type="evidence" value="ECO:0007669"/>
    <property type="project" value="UniProtKB-KW"/>
</dbReference>
<feature type="transmembrane region" description="Helical" evidence="12">
    <location>
        <begin position="273"/>
        <end position="292"/>
    </location>
</feature>
<feature type="domain" description="ABC transmembrane type-1" evidence="14">
    <location>
        <begin position="103"/>
        <end position="292"/>
    </location>
</feature>
<evidence type="ECO:0000256" key="12">
    <source>
        <dbReference type="RuleBase" id="RU363032"/>
    </source>
</evidence>
<evidence type="ECO:0000256" key="10">
    <source>
        <dbReference type="ARBA" id="ARBA00024202"/>
    </source>
</evidence>
<evidence type="ECO:0000313" key="16">
    <source>
        <dbReference type="Proteomes" id="UP000619260"/>
    </source>
</evidence>
<evidence type="ECO:0000256" key="13">
    <source>
        <dbReference type="SAM" id="MobiDB-lite"/>
    </source>
</evidence>
<dbReference type="SUPFAM" id="SSF161098">
    <property type="entry name" value="MetI-like"/>
    <property type="match status" value="1"/>
</dbReference>
<evidence type="ECO:0000256" key="3">
    <source>
        <dbReference type="ARBA" id="ARBA00022475"/>
    </source>
</evidence>
<gene>
    <name evidence="15" type="ORF">Val02_79440</name>
</gene>
<dbReference type="Pfam" id="PF00528">
    <property type="entry name" value="BPD_transp_1"/>
    <property type="match status" value="1"/>
</dbReference>
<dbReference type="Pfam" id="PF12911">
    <property type="entry name" value="OppC_N"/>
    <property type="match status" value="1"/>
</dbReference>
<keyword evidence="7" id="KW-0653">Protein transport</keyword>
<dbReference type="InterPro" id="IPR025966">
    <property type="entry name" value="OppC_N"/>
</dbReference>
<dbReference type="AlphaFoldDB" id="A0A8J4DVD4"/>
<evidence type="ECO:0000256" key="1">
    <source>
        <dbReference type="ARBA" id="ARBA00004429"/>
    </source>
</evidence>
<dbReference type="InterPro" id="IPR050366">
    <property type="entry name" value="BP-dependent_transpt_permease"/>
</dbReference>
<proteinExistence type="inferred from homology"/>
<dbReference type="GO" id="GO:0005886">
    <property type="term" value="C:plasma membrane"/>
    <property type="evidence" value="ECO:0007669"/>
    <property type="project" value="UniProtKB-SubCell"/>
</dbReference>
<feature type="transmembrane region" description="Helical" evidence="12">
    <location>
        <begin position="109"/>
        <end position="131"/>
    </location>
</feature>
<dbReference type="CDD" id="cd06261">
    <property type="entry name" value="TM_PBP2"/>
    <property type="match status" value="1"/>
</dbReference>
<feature type="transmembrane region" description="Helical" evidence="12">
    <location>
        <begin position="138"/>
        <end position="159"/>
    </location>
</feature>
<dbReference type="GO" id="GO:0015031">
    <property type="term" value="P:protein transport"/>
    <property type="evidence" value="ECO:0007669"/>
    <property type="project" value="UniProtKB-KW"/>
</dbReference>
<comment type="caution">
    <text evidence="15">The sequence shown here is derived from an EMBL/GenBank/DDBJ whole genome shotgun (WGS) entry which is preliminary data.</text>
</comment>
<name>A0A8J4DVD4_9ACTN</name>